<dbReference type="Pfam" id="PF00440">
    <property type="entry name" value="TetR_N"/>
    <property type="match status" value="1"/>
</dbReference>
<dbReference type="InterPro" id="IPR039536">
    <property type="entry name" value="TetR_C_Proteobacteria"/>
</dbReference>
<protein>
    <submittedName>
        <fullName evidence="4">TetR family transcriptional regulator</fullName>
    </submittedName>
</protein>
<reference evidence="4 5" key="1">
    <citation type="submission" date="2019-07" db="EMBL/GenBank/DDBJ databases">
        <title>Genomic Encyclopedia of Archaeal and Bacterial Type Strains, Phase II (KMG-II): from individual species to whole genera.</title>
        <authorList>
            <person name="Goeker M."/>
        </authorList>
    </citation>
    <scope>NUCLEOTIDE SEQUENCE [LARGE SCALE GENOMIC DNA]</scope>
    <source>
        <strain evidence="4 5">ATCC BAA-1139</strain>
    </source>
</reference>
<evidence type="ECO:0000313" key="4">
    <source>
        <dbReference type="EMBL" id="TWJ32910.1"/>
    </source>
</evidence>
<keyword evidence="1 2" id="KW-0238">DNA-binding</keyword>
<dbReference type="EMBL" id="VLLN01000002">
    <property type="protein sequence ID" value="TWJ32910.1"/>
    <property type="molecule type" value="Genomic_DNA"/>
</dbReference>
<dbReference type="AlphaFoldDB" id="A0A562WRW0"/>
<proteinExistence type="predicted"/>
<dbReference type="OrthoDB" id="9816431at2"/>
<gene>
    <name evidence="4" type="ORF">JN12_00320</name>
</gene>
<evidence type="ECO:0000256" key="2">
    <source>
        <dbReference type="PROSITE-ProRule" id="PRU00335"/>
    </source>
</evidence>
<comment type="caution">
    <text evidence="4">The sequence shown here is derived from an EMBL/GenBank/DDBJ whole genome shotgun (WGS) entry which is preliminary data.</text>
</comment>
<dbReference type="PRINTS" id="PR00455">
    <property type="entry name" value="HTHTETR"/>
</dbReference>
<dbReference type="PROSITE" id="PS50977">
    <property type="entry name" value="HTH_TETR_2"/>
    <property type="match status" value="1"/>
</dbReference>
<dbReference type="PANTHER" id="PTHR30055">
    <property type="entry name" value="HTH-TYPE TRANSCRIPTIONAL REGULATOR RUTR"/>
    <property type="match status" value="1"/>
</dbReference>
<name>A0A562WRW0_9BACT</name>
<feature type="domain" description="HTH tetR-type" evidence="3">
    <location>
        <begin position="18"/>
        <end position="78"/>
    </location>
</feature>
<dbReference type="GO" id="GO:0003700">
    <property type="term" value="F:DNA-binding transcription factor activity"/>
    <property type="evidence" value="ECO:0007669"/>
    <property type="project" value="TreeGrafter"/>
</dbReference>
<dbReference type="GO" id="GO:0000976">
    <property type="term" value="F:transcription cis-regulatory region binding"/>
    <property type="evidence" value="ECO:0007669"/>
    <property type="project" value="TreeGrafter"/>
</dbReference>
<keyword evidence="5" id="KW-1185">Reference proteome</keyword>
<dbReference type="InterPro" id="IPR036271">
    <property type="entry name" value="Tet_transcr_reg_TetR-rel_C_sf"/>
</dbReference>
<dbReference type="Pfam" id="PF14246">
    <property type="entry name" value="TetR_C_7"/>
    <property type="match status" value="1"/>
</dbReference>
<evidence type="ECO:0000259" key="3">
    <source>
        <dbReference type="PROSITE" id="PS50977"/>
    </source>
</evidence>
<dbReference type="Proteomes" id="UP000319449">
    <property type="component" value="Unassembled WGS sequence"/>
</dbReference>
<accession>A0A562WRW0</accession>
<dbReference type="SUPFAM" id="SSF46689">
    <property type="entry name" value="Homeodomain-like"/>
    <property type="match status" value="1"/>
</dbReference>
<evidence type="ECO:0000256" key="1">
    <source>
        <dbReference type="ARBA" id="ARBA00023125"/>
    </source>
</evidence>
<dbReference type="InterPro" id="IPR009057">
    <property type="entry name" value="Homeodomain-like_sf"/>
</dbReference>
<dbReference type="InterPro" id="IPR050109">
    <property type="entry name" value="HTH-type_TetR-like_transc_reg"/>
</dbReference>
<organism evidence="4 5">
    <name type="scientific">Geobacter argillaceus</name>
    <dbReference type="NCBI Taxonomy" id="345631"/>
    <lineage>
        <taxon>Bacteria</taxon>
        <taxon>Pseudomonadati</taxon>
        <taxon>Thermodesulfobacteriota</taxon>
        <taxon>Desulfuromonadia</taxon>
        <taxon>Geobacterales</taxon>
        <taxon>Geobacteraceae</taxon>
        <taxon>Geobacter</taxon>
    </lineage>
</organism>
<dbReference type="SUPFAM" id="SSF48498">
    <property type="entry name" value="Tetracyclin repressor-like, C-terminal domain"/>
    <property type="match status" value="1"/>
</dbReference>
<feature type="DNA-binding region" description="H-T-H motif" evidence="2">
    <location>
        <begin position="41"/>
        <end position="60"/>
    </location>
</feature>
<dbReference type="Gene3D" id="1.10.357.10">
    <property type="entry name" value="Tetracycline Repressor, domain 2"/>
    <property type="match status" value="1"/>
</dbReference>
<sequence length="248" mass="28085">MPLSQTKKPDHRSGKTGEGTRERILAAALQLFSAKGVCGASTREIARSAEISEVTLFRHFPTKEQLLGEVINRYSLSEVQELIPDIVDYPYEEGLAILASQLLTKLDGLRDWIKILHDELQHSPDRMHKIYHSFLDTLFATYASYFRAMQQRGSLRDFDPELAARAFHGMLFSFFNIEEILQRKSYRATERSRAVAEFVRIFAAGTERRESPEELANTLTKGGTVKKKSVSKEVELCNFTKGGSLDGH</sequence>
<dbReference type="PANTHER" id="PTHR30055:SF223">
    <property type="entry name" value="HTH-TYPE TRANSCRIPTIONAL REGULATOR UIDR"/>
    <property type="match status" value="1"/>
</dbReference>
<evidence type="ECO:0000313" key="5">
    <source>
        <dbReference type="Proteomes" id="UP000319449"/>
    </source>
</evidence>
<dbReference type="InterPro" id="IPR001647">
    <property type="entry name" value="HTH_TetR"/>
</dbReference>